<organism evidence="1 2">
    <name type="scientific">Pseudomonas protegens</name>
    <dbReference type="NCBI Taxonomy" id="380021"/>
    <lineage>
        <taxon>Bacteria</taxon>
        <taxon>Pseudomonadati</taxon>
        <taxon>Pseudomonadota</taxon>
        <taxon>Gammaproteobacteria</taxon>
        <taxon>Pseudomonadales</taxon>
        <taxon>Pseudomonadaceae</taxon>
        <taxon>Pseudomonas</taxon>
    </lineage>
</organism>
<gene>
    <name evidence="1" type="ORF">C5U62_05975</name>
</gene>
<protein>
    <recommendedName>
        <fullName evidence="3">DUF1963 domain-containing protein</fullName>
    </recommendedName>
</protein>
<reference evidence="1 2" key="1">
    <citation type="submission" date="2018-03" db="EMBL/GenBank/DDBJ databases">
        <title>Draft genome sequence of the plant growth promoting rhizobacterium Pseudomonas protegens strain BNJ-SS-45 isolated from wheat (Triticum aestivum) rhizosphere.</title>
        <authorList>
            <person name="Bajpai A."/>
            <person name="Shende K."/>
            <person name="Meena N."/>
            <person name="Upadhyayula S.R."/>
            <person name="Suravajhala P."/>
            <person name="Medicherla K.M."/>
            <person name="Johri B.N."/>
        </authorList>
    </citation>
    <scope>NUCLEOTIDE SEQUENCE [LARGE SCALE GENOMIC DNA]</scope>
    <source>
        <strain evidence="1 2">BNJ-SS-45</strain>
    </source>
</reference>
<accession>A0A2T6GTM7</accession>
<dbReference type="RefSeq" id="WP_060843723.1">
    <property type="nucleotide sequence ID" value="NZ_PYJM01000001.1"/>
</dbReference>
<sequence length="198" mass="21346">MFDELIFTGETPAKDDAYVGGGACLPTDLAWPRSPDGVPLTHLMAFPGRWFSEALMDGGYWVSVFVPYLPGEVGHYRKLRAVQGRSEAVVMGYSRAGSERDEAAQPISDRGTVRLGVNGDADDDENLASKLDGVDAWLQSPVLAGAGRRRVSIYGGDLDVALPEHKGVLSDGMGYLFLDEDFSERTGAGIGRFFLQLG</sequence>
<dbReference type="EMBL" id="PYJM01000001">
    <property type="protein sequence ID" value="PUA47517.1"/>
    <property type="molecule type" value="Genomic_DNA"/>
</dbReference>
<evidence type="ECO:0008006" key="3">
    <source>
        <dbReference type="Google" id="ProtNLM"/>
    </source>
</evidence>
<dbReference type="AlphaFoldDB" id="A0A2T6GTM7"/>
<evidence type="ECO:0000313" key="2">
    <source>
        <dbReference type="Proteomes" id="UP000244178"/>
    </source>
</evidence>
<dbReference type="Proteomes" id="UP000244178">
    <property type="component" value="Unassembled WGS sequence"/>
</dbReference>
<proteinExistence type="predicted"/>
<name>A0A2T6GTM7_9PSED</name>
<comment type="caution">
    <text evidence="1">The sequence shown here is derived from an EMBL/GenBank/DDBJ whole genome shotgun (WGS) entry which is preliminary data.</text>
</comment>
<evidence type="ECO:0000313" key="1">
    <source>
        <dbReference type="EMBL" id="PUA47517.1"/>
    </source>
</evidence>